<proteinExistence type="predicted"/>
<keyword evidence="1" id="KW-0732">Signal</keyword>
<dbReference type="eggNOG" id="ENOG5032CHG">
    <property type="taxonomic scope" value="Bacteria"/>
</dbReference>
<dbReference type="EMBL" id="AECZ01000027">
    <property type="protein sequence ID" value="EFL50016.1"/>
    <property type="molecule type" value="Genomic_DNA"/>
</dbReference>
<feature type="signal peptide" evidence="1">
    <location>
        <begin position="1"/>
        <end position="25"/>
    </location>
</feature>
<name>E1K010_SOLFR</name>
<reference evidence="2 3" key="1">
    <citation type="submission" date="2010-08" db="EMBL/GenBank/DDBJ databases">
        <title>The draft genome of Desulfovibrio fructosovorans JJ.</title>
        <authorList>
            <consortium name="US DOE Joint Genome Institute (JGI-PGF)"/>
            <person name="Lucas S."/>
            <person name="Copeland A."/>
            <person name="Lapidus A."/>
            <person name="Cheng J.-F."/>
            <person name="Bruce D."/>
            <person name="Goodwin L."/>
            <person name="Pitluck S."/>
            <person name="Land M.L."/>
            <person name="Hauser L."/>
            <person name="Chang Y.-J."/>
            <person name="Jeffries C."/>
            <person name="Wall J.D."/>
            <person name="Stahl D.A."/>
            <person name="Arkin A.P."/>
            <person name="Dehal P."/>
            <person name="Stolyar S.M."/>
            <person name="Hazen T.C."/>
            <person name="Woyke T.J."/>
        </authorList>
    </citation>
    <scope>NUCLEOTIDE SEQUENCE [LARGE SCALE GENOMIC DNA]</scope>
    <source>
        <strain evidence="2 3">JJ</strain>
    </source>
</reference>
<feature type="chain" id="PRO_5003148061" description="DUF3574 domain-containing protein" evidence="1">
    <location>
        <begin position="26"/>
        <end position="127"/>
    </location>
</feature>
<comment type="caution">
    <text evidence="2">The sequence shown here is derived from an EMBL/GenBank/DDBJ whole genome shotgun (WGS) entry which is preliminary data.</text>
</comment>
<evidence type="ECO:0000313" key="3">
    <source>
        <dbReference type="Proteomes" id="UP000006250"/>
    </source>
</evidence>
<sequence precursor="true">MPRARIRACVILAILVLFAANPAPAQSSRVVMAHIFTVPADPPGGDIDTVLPAFENWLATSFGGYTRLGAGDGAWKNEKGQVETQGNIVFLVTTNRDVSKDIAARLTRDFGERAPFVLVFPAGMFVK</sequence>
<dbReference type="AlphaFoldDB" id="E1K010"/>
<protein>
    <recommendedName>
        <fullName evidence="4">DUF3574 domain-containing protein</fullName>
    </recommendedName>
</protein>
<gene>
    <name evidence="2" type="ORF">DesfrDRAFT_3210</name>
</gene>
<dbReference type="OrthoDB" id="5458757at2"/>
<evidence type="ECO:0000313" key="2">
    <source>
        <dbReference type="EMBL" id="EFL50016.1"/>
    </source>
</evidence>
<dbReference type="RefSeq" id="WP_005995586.1">
    <property type="nucleotide sequence ID" value="NZ_AECZ01000027.1"/>
</dbReference>
<accession>E1K010</accession>
<evidence type="ECO:0000256" key="1">
    <source>
        <dbReference type="SAM" id="SignalP"/>
    </source>
</evidence>
<keyword evidence="3" id="KW-1185">Reference proteome</keyword>
<dbReference type="Proteomes" id="UP000006250">
    <property type="component" value="Unassembled WGS sequence"/>
</dbReference>
<dbReference type="STRING" id="596151.DesfrDRAFT_3210"/>
<organism evidence="2 3">
    <name type="scientific">Solidesulfovibrio fructosivorans JJ]</name>
    <dbReference type="NCBI Taxonomy" id="596151"/>
    <lineage>
        <taxon>Bacteria</taxon>
        <taxon>Pseudomonadati</taxon>
        <taxon>Thermodesulfobacteriota</taxon>
        <taxon>Desulfovibrionia</taxon>
        <taxon>Desulfovibrionales</taxon>
        <taxon>Desulfovibrionaceae</taxon>
        <taxon>Solidesulfovibrio</taxon>
    </lineage>
</organism>
<evidence type="ECO:0008006" key="4">
    <source>
        <dbReference type="Google" id="ProtNLM"/>
    </source>
</evidence>